<reference evidence="2" key="1">
    <citation type="submission" date="2022-03" db="EMBL/GenBank/DDBJ databases">
        <authorList>
            <person name="Martin H S."/>
        </authorList>
    </citation>
    <scope>NUCLEOTIDE SEQUENCE</scope>
</reference>
<keyword evidence="3" id="KW-1185">Reference proteome</keyword>
<protein>
    <submittedName>
        <fullName evidence="2">Uncharacterized protein</fullName>
    </submittedName>
</protein>
<dbReference type="Proteomes" id="UP000837857">
    <property type="component" value="Chromosome 2"/>
</dbReference>
<gene>
    <name evidence="2" type="ORF">IPOD504_LOCUS7183</name>
</gene>
<evidence type="ECO:0000313" key="3">
    <source>
        <dbReference type="Proteomes" id="UP000837857"/>
    </source>
</evidence>
<organism evidence="2 3">
    <name type="scientific">Iphiclides podalirius</name>
    <name type="common">scarce swallowtail</name>
    <dbReference type="NCBI Taxonomy" id="110791"/>
    <lineage>
        <taxon>Eukaryota</taxon>
        <taxon>Metazoa</taxon>
        <taxon>Ecdysozoa</taxon>
        <taxon>Arthropoda</taxon>
        <taxon>Hexapoda</taxon>
        <taxon>Insecta</taxon>
        <taxon>Pterygota</taxon>
        <taxon>Neoptera</taxon>
        <taxon>Endopterygota</taxon>
        <taxon>Lepidoptera</taxon>
        <taxon>Glossata</taxon>
        <taxon>Ditrysia</taxon>
        <taxon>Papilionoidea</taxon>
        <taxon>Papilionidae</taxon>
        <taxon>Papilioninae</taxon>
        <taxon>Iphiclides</taxon>
    </lineage>
</organism>
<evidence type="ECO:0000256" key="1">
    <source>
        <dbReference type="SAM" id="MobiDB-lite"/>
    </source>
</evidence>
<feature type="compositionally biased region" description="Basic residues" evidence="1">
    <location>
        <begin position="11"/>
        <end position="20"/>
    </location>
</feature>
<sequence length="136" mass="15028">MNLVVEEPSARRQRTGRRRRQTDGLSPESESNWRGPEIRSRLSERNRGTQRLTLPPTSGKSTQCVVEDERAISSAVCKLPAARRMRAGLAGRTSRCWAVFAFAGTVEDWGGTSYAHGGRINTERFVRAFPVPGGLA</sequence>
<evidence type="ECO:0000313" key="2">
    <source>
        <dbReference type="EMBL" id="CAH2050026.1"/>
    </source>
</evidence>
<feature type="region of interest" description="Disordered" evidence="1">
    <location>
        <begin position="1"/>
        <end position="62"/>
    </location>
</feature>
<feature type="non-terminal residue" evidence="2">
    <location>
        <position position="136"/>
    </location>
</feature>
<feature type="compositionally biased region" description="Polar residues" evidence="1">
    <location>
        <begin position="49"/>
        <end position="62"/>
    </location>
</feature>
<name>A0ABN8I9R6_9NEOP</name>
<proteinExistence type="predicted"/>
<accession>A0ABN8I9R6</accession>
<feature type="compositionally biased region" description="Basic and acidic residues" evidence="1">
    <location>
        <begin position="36"/>
        <end position="47"/>
    </location>
</feature>
<dbReference type="EMBL" id="OW152814">
    <property type="protein sequence ID" value="CAH2050026.1"/>
    <property type="molecule type" value="Genomic_DNA"/>
</dbReference>